<dbReference type="Pfam" id="PF01047">
    <property type="entry name" value="MarR"/>
    <property type="match status" value="1"/>
</dbReference>
<dbReference type="PANTHER" id="PTHR33164">
    <property type="entry name" value="TRANSCRIPTIONAL REGULATOR, MARR FAMILY"/>
    <property type="match status" value="1"/>
</dbReference>
<organism evidence="2 3">
    <name type="scientific">Dactylosporangium matsuzakiense</name>
    <dbReference type="NCBI Taxonomy" id="53360"/>
    <lineage>
        <taxon>Bacteria</taxon>
        <taxon>Bacillati</taxon>
        <taxon>Actinomycetota</taxon>
        <taxon>Actinomycetes</taxon>
        <taxon>Micromonosporales</taxon>
        <taxon>Micromonosporaceae</taxon>
        <taxon>Dactylosporangium</taxon>
    </lineage>
</organism>
<name>A0A9W6KCM7_9ACTN</name>
<dbReference type="GO" id="GO:0006950">
    <property type="term" value="P:response to stress"/>
    <property type="evidence" value="ECO:0007669"/>
    <property type="project" value="TreeGrafter"/>
</dbReference>
<dbReference type="InterPro" id="IPR000835">
    <property type="entry name" value="HTH_MarR-typ"/>
</dbReference>
<dbReference type="InterPro" id="IPR036388">
    <property type="entry name" value="WH-like_DNA-bd_sf"/>
</dbReference>
<evidence type="ECO:0000259" key="1">
    <source>
        <dbReference type="PROSITE" id="PS50995"/>
    </source>
</evidence>
<keyword evidence="3" id="KW-1185">Reference proteome</keyword>
<dbReference type="SUPFAM" id="SSF46785">
    <property type="entry name" value="Winged helix' DNA-binding domain"/>
    <property type="match status" value="1"/>
</dbReference>
<dbReference type="GO" id="GO:0003700">
    <property type="term" value="F:DNA-binding transcription factor activity"/>
    <property type="evidence" value="ECO:0007669"/>
    <property type="project" value="InterPro"/>
</dbReference>
<dbReference type="PROSITE" id="PS50995">
    <property type="entry name" value="HTH_MARR_2"/>
    <property type="match status" value="1"/>
</dbReference>
<reference evidence="2" key="2">
    <citation type="submission" date="2023-01" db="EMBL/GenBank/DDBJ databases">
        <authorList>
            <person name="Sun Q."/>
            <person name="Evtushenko L."/>
        </authorList>
    </citation>
    <scope>NUCLEOTIDE SEQUENCE</scope>
    <source>
        <strain evidence="2">VKM Ac-1321</strain>
    </source>
</reference>
<dbReference type="PANTHER" id="PTHR33164:SF106">
    <property type="entry name" value="TRANSCRIPTIONAL REGULATORY PROTEIN"/>
    <property type="match status" value="1"/>
</dbReference>
<sequence>MTDHLIDLLRRFNVEADRFVEVFARAHGLHRTDINAIAHIWRAAQEQQPLTPGELARRLSLSPAATTALVVRLEQNGHLERRPDPNDRRRTQLDIQPKARELAAAFFVPLGVHMREAFSHFSAAQLETAAAVVEKALHATAKAADEAHTVTSEGAALRP</sequence>
<dbReference type="InterPro" id="IPR039422">
    <property type="entry name" value="MarR/SlyA-like"/>
</dbReference>
<evidence type="ECO:0000313" key="2">
    <source>
        <dbReference type="EMBL" id="GLK99002.1"/>
    </source>
</evidence>
<dbReference type="InterPro" id="IPR036390">
    <property type="entry name" value="WH_DNA-bd_sf"/>
</dbReference>
<feature type="domain" description="HTH marR-type" evidence="1">
    <location>
        <begin position="2"/>
        <end position="138"/>
    </location>
</feature>
<dbReference type="EMBL" id="BSFP01000002">
    <property type="protein sequence ID" value="GLK99002.1"/>
    <property type="molecule type" value="Genomic_DNA"/>
</dbReference>
<accession>A0A9W6KCM7</accession>
<dbReference type="RefSeq" id="WP_261962182.1">
    <property type="nucleotide sequence ID" value="NZ_BAAAXA010000001.1"/>
</dbReference>
<gene>
    <name evidence="2" type="primary">ycgE_1</name>
    <name evidence="2" type="ORF">GCM10017581_007430</name>
</gene>
<protein>
    <submittedName>
        <fullName evidence="2">HTH-type transcriptional regulator YcgE</fullName>
    </submittedName>
</protein>
<comment type="caution">
    <text evidence="2">The sequence shown here is derived from an EMBL/GenBank/DDBJ whole genome shotgun (WGS) entry which is preliminary data.</text>
</comment>
<dbReference type="Proteomes" id="UP001143480">
    <property type="component" value="Unassembled WGS sequence"/>
</dbReference>
<evidence type="ECO:0000313" key="3">
    <source>
        <dbReference type="Proteomes" id="UP001143480"/>
    </source>
</evidence>
<reference evidence="2" key="1">
    <citation type="journal article" date="2014" name="Int. J. Syst. Evol. Microbiol.">
        <title>Complete genome sequence of Corynebacterium casei LMG S-19264T (=DSM 44701T), isolated from a smear-ripened cheese.</title>
        <authorList>
            <consortium name="US DOE Joint Genome Institute (JGI-PGF)"/>
            <person name="Walter F."/>
            <person name="Albersmeier A."/>
            <person name="Kalinowski J."/>
            <person name="Ruckert C."/>
        </authorList>
    </citation>
    <scope>NUCLEOTIDE SEQUENCE</scope>
    <source>
        <strain evidence="2">VKM Ac-1321</strain>
    </source>
</reference>
<dbReference type="Gene3D" id="1.10.10.10">
    <property type="entry name" value="Winged helix-like DNA-binding domain superfamily/Winged helix DNA-binding domain"/>
    <property type="match status" value="1"/>
</dbReference>
<dbReference type="SMART" id="SM00347">
    <property type="entry name" value="HTH_MARR"/>
    <property type="match status" value="1"/>
</dbReference>
<proteinExistence type="predicted"/>
<dbReference type="PRINTS" id="PR00598">
    <property type="entry name" value="HTHMARR"/>
</dbReference>
<dbReference type="AlphaFoldDB" id="A0A9W6KCM7"/>